<sequence>MKLILFFLAFPLLLSAQTKQIGGQVQDANKIVLAGATVMLLDSNYQEIREVNTDHFGKFILMLDHPSGYYLRTTYLNFKSQELFFHSDTISRPFLLELLPEAKVLEEAQVVARAPRLIRKLDRLEFNVQNSNLSALNSWDILKRTPLVMVNGADLMVRGSKNIVVLINERKVMLTGDELKTYLENTAGSDVQSIEVITNPPAKYEAEGSTIINIKLSKSNLYGYRGSAVALAEKSSTWKQLLGLTQYYKNEKINLRGTYNFGRGTYARYETNYVYYPNEQTSWEGVMDRFDTNNSQNSYVFSIDYTPDTTWTVNAGLNGYYGPKTYGIYEVPTIIYDKNHVQESSYLTTNDHQRSAKTNNLYLQVTKKINPKWSINWSSYFTNNHSTNDQDVLTALRFKGEEPTDTRFISNNENKNRLFSSQIDFTGKIKKLGLEFGGKFSDVKTTSTLAFSDDESGTLQHRPDKSSVFDYKERNIAVYTSFDYAWKKWSWKAGLRGEYTNLEGIVSEPADINKRDYFVLFPTFYMQYALADDQQFGFSYGKRISRPAYSWLNPAKSYYNRFSYFQGDPRLRATIVHNLNLTWTKNNWNIDLFYRFEKWPNMEISRQDNNNHQLIFQYTNIKKGQGAGIDLGKSFQLIGRWGLNLQLEGMYNENYFVGTNDVLHKNDVYIGNGNVSTNYVLHKDAGWNLELGNTFTSPTIQGPFKITGYSSTYVTTNRKFFKKKFEVNLSFMDIFKTEKMTISSKYGDQNNFYKDYRDTRKVNLTLRYHFGNQKVKSSNQPTRTEEQNRL</sequence>
<dbReference type="Gene3D" id="2.40.170.20">
    <property type="entry name" value="TonB-dependent receptor, beta-barrel domain"/>
    <property type="match status" value="1"/>
</dbReference>
<evidence type="ECO:0000313" key="6">
    <source>
        <dbReference type="Proteomes" id="UP000251241"/>
    </source>
</evidence>
<dbReference type="InterPro" id="IPR036942">
    <property type="entry name" value="Beta-barrel_TonB_sf"/>
</dbReference>
<dbReference type="SUPFAM" id="SSF56935">
    <property type="entry name" value="Porins"/>
    <property type="match status" value="1"/>
</dbReference>
<dbReference type="Proteomes" id="UP000251241">
    <property type="component" value="Unassembled WGS sequence"/>
</dbReference>
<comment type="subcellular location">
    <subcellularLocation>
        <location evidence="1">Cell outer membrane</location>
    </subcellularLocation>
</comment>
<protein>
    <recommendedName>
        <fullName evidence="4">Outer membrane protein beta-barrel domain-containing protein</fullName>
    </recommendedName>
</protein>
<dbReference type="PANTHER" id="PTHR40980:SF4">
    <property type="entry name" value="TONB-DEPENDENT RECEPTOR-LIKE BETA-BARREL DOMAIN-CONTAINING PROTEIN"/>
    <property type="match status" value="1"/>
</dbReference>
<evidence type="ECO:0000313" key="5">
    <source>
        <dbReference type="EMBL" id="SPZ87305.1"/>
    </source>
</evidence>
<keyword evidence="2" id="KW-0472">Membrane</keyword>
<feature type="domain" description="Outer membrane protein beta-barrel" evidence="4">
    <location>
        <begin position="378"/>
        <end position="768"/>
    </location>
</feature>
<dbReference type="PANTHER" id="PTHR40980">
    <property type="entry name" value="PLUG DOMAIN-CONTAINING PROTEIN"/>
    <property type="match status" value="1"/>
</dbReference>
<dbReference type="InterPro" id="IPR041700">
    <property type="entry name" value="OMP_b-brl_3"/>
</dbReference>
<gene>
    <name evidence="5" type="ORF">NCTC11343_02837</name>
</gene>
<keyword evidence="3" id="KW-0998">Cell outer membrane</keyword>
<dbReference type="AlphaFoldDB" id="A0A2X2JIX2"/>
<evidence type="ECO:0000256" key="3">
    <source>
        <dbReference type="ARBA" id="ARBA00023237"/>
    </source>
</evidence>
<dbReference type="InterPro" id="IPR008969">
    <property type="entry name" value="CarboxyPept-like_regulatory"/>
</dbReference>
<accession>A0A2X2JIX2</accession>
<reference evidence="5 6" key="1">
    <citation type="submission" date="2018-06" db="EMBL/GenBank/DDBJ databases">
        <authorList>
            <consortium name="Pathogen Informatics"/>
            <person name="Doyle S."/>
        </authorList>
    </citation>
    <scope>NUCLEOTIDE SEQUENCE [LARGE SCALE GENOMIC DNA]</scope>
    <source>
        <strain evidence="5 6">NCTC11343</strain>
    </source>
</reference>
<name>A0A2X2JIX2_SPHMU</name>
<dbReference type="GeneID" id="97182765"/>
<dbReference type="EMBL" id="UAUU01000009">
    <property type="protein sequence ID" value="SPZ87305.1"/>
    <property type="molecule type" value="Genomic_DNA"/>
</dbReference>
<dbReference type="Pfam" id="PF14905">
    <property type="entry name" value="OMP_b-brl_3"/>
    <property type="match status" value="1"/>
</dbReference>
<organism evidence="5 6">
    <name type="scientific">Sphingobacterium multivorum</name>
    <dbReference type="NCBI Taxonomy" id="28454"/>
    <lineage>
        <taxon>Bacteria</taxon>
        <taxon>Pseudomonadati</taxon>
        <taxon>Bacteroidota</taxon>
        <taxon>Sphingobacteriia</taxon>
        <taxon>Sphingobacteriales</taxon>
        <taxon>Sphingobacteriaceae</taxon>
        <taxon>Sphingobacterium</taxon>
    </lineage>
</organism>
<dbReference type="RefSeq" id="WP_112375004.1">
    <property type="nucleotide sequence ID" value="NZ_CP069793.1"/>
</dbReference>
<evidence type="ECO:0000256" key="1">
    <source>
        <dbReference type="ARBA" id="ARBA00004442"/>
    </source>
</evidence>
<evidence type="ECO:0000256" key="2">
    <source>
        <dbReference type="ARBA" id="ARBA00023136"/>
    </source>
</evidence>
<dbReference type="SUPFAM" id="SSF49464">
    <property type="entry name" value="Carboxypeptidase regulatory domain-like"/>
    <property type="match status" value="1"/>
</dbReference>
<proteinExistence type="predicted"/>
<dbReference type="GO" id="GO:0009279">
    <property type="term" value="C:cell outer membrane"/>
    <property type="evidence" value="ECO:0007669"/>
    <property type="project" value="UniProtKB-SubCell"/>
</dbReference>
<evidence type="ECO:0000259" key="4">
    <source>
        <dbReference type="Pfam" id="PF14905"/>
    </source>
</evidence>